<dbReference type="GeneID" id="1460604"/>
<evidence type="ECO:0000313" key="6">
    <source>
        <dbReference type="EMBL" id="HII75316.1"/>
    </source>
</evidence>
<dbReference type="GO" id="GO:0097588">
    <property type="term" value="P:archaeal or bacterial-type flagellum-dependent cell motility"/>
    <property type="evidence" value="ECO:0007669"/>
    <property type="project" value="InterPro"/>
</dbReference>
<accession>A0A832TJK9</accession>
<keyword evidence="6" id="KW-0966">Cell projection</keyword>
<dbReference type="PANTHER" id="PTHR35903">
    <property type="entry name" value="FLAGELLIN B1"/>
    <property type="match status" value="1"/>
</dbReference>
<evidence type="ECO:0000313" key="7">
    <source>
        <dbReference type="Proteomes" id="UP000646844"/>
    </source>
</evidence>
<evidence type="ECO:0000256" key="4">
    <source>
        <dbReference type="RuleBase" id="RU361282"/>
    </source>
</evidence>
<gene>
    <name evidence="6" type="ORF">HA332_13350</name>
</gene>
<keyword evidence="5" id="KW-0812">Transmembrane</keyword>
<evidence type="ECO:0000256" key="2">
    <source>
        <dbReference type="ARBA" id="ARBA00010256"/>
    </source>
</evidence>
<dbReference type="AlphaFoldDB" id="A0A832TJK9"/>
<evidence type="ECO:0000256" key="3">
    <source>
        <dbReference type="ARBA" id="ARBA00022440"/>
    </source>
</evidence>
<dbReference type="Pfam" id="PF01917">
    <property type="entry name" value="Flagellin_arch-type"/>
    <property type="match status" value="1"/>
</dbReference>
<keyword evidence="6" id="KW-0969">Cilium</keyword>
<comment type="function">
    <text evidence="4">Flagellin is the subunit protein which polymerizes to form the filaments of archaeal flagella.</text>
</comment>
<keyword evidence="5" id="KW-0472">Membrane</keyword>
<dbReference type="InterPro" id="IPR013373">
    <property type="entry name" value="Flagellin/pilin_N_arc"/>
</dbReference>
<dbReference type="NCBIfam" id="TIGR02537">
    <property type="entry name" value="arch_flag_Nterm"/>
    <property type="match status" value="1"/>
</dbReference>
<proteinExistence type="inferred from homology"/>
<evidence type="ECO:0000256" key="1">
    <source>
        <dbReference type="ARBA" id="ARBA00004618"/>
    </source>
</evidence>
<keyword evidence="6" id="KW-0282">Flagellum</keyword>
<comment type="caution">
    <text evidence="6">The sequence shown here is derived from an EMBL/GenBank/DDBJ whole genome shotgun (WGS) entry which is preliminary data.</text>
</comment>
<evidence type="ECO:0000256" key="5">
    <source>
        <dbReference type="SAM" id="Phobius"/>
    </source>
</evidence>
<keyword evidence="5" id="KW-1133">Transmembrane helix</keyword>
<dbReference type="InterPro" id="IPR002774">
    <property type="entry name" value="Flagellin_arc-type"/>
</dbReference>
<keyword evidence="3 4" id="KW-0974">Archaeal flagellum</keyword>
<sequence length="306" mass="32925">MGAKNAIKKYNKIVKRKGLAGLDTAIILIAFIITASVLAYVAINMGLFVTQKAKSTINKGEETASTALTLSGSVLYAVNYPTNTKSYWIFFTVSPSSGVSSVELSPATTAISFTASTEGIAYSNIYKYTLLTVSPSTLSDVVYSNSQYLSLVDTESSGGQTYVYYPNPYYALLALNYTLSQKVNDKIIKYSPLFINYTPIPTKPSWLQSDNVFSFTLNISGKPVTYCAFVNQTFAFTYPVAGDPLVGSAIAPAGSVIGVMILFGPSLGSHVFQYQTISIQISPNIGSPLTLSEYIYQPEGTVTVIG</sequence>
<dbReference type="GO" id="GO:0005198">
    <property type="term" value="F:structural molecule activity"/>
    <property type="evidence" value="ECO:0007669"/>
    <property type="project" value="InterPro"/>
</dbReference>
<dbReference type="PANTHER" id="PTHR35903:SF1">
    <property type="entry name" value="FLAGELLIN B1"/>
    <property type="match status" value="1"/>
</dbReference>
<dbReference type="OMA" id="YSNIYKY"/>
<protein>
    <recommendedName>
        <fullName evidence="4">Flagellin</fullName>
    </recommendedName>
</protein>
<dbReference type="Proteomes" id="UP000646844">
    <property type="component" value="Unassembled WGS sequence"/>
</dbReference>
<comment type="similarity">
    <text evidence="2 4">Belongs to the archaeal flagellin family.</text>
</comment>
<dbReference type="RefSeq" id="WP_010980606.1">
    <property type="nucleotide sequence ID" value="NZ_BAABQO010000015.1"/>
</dbReference>
<dbReference type="EMBL" id="DUJO01000059">
    <property type="protein sequence ID" value="HII75316.1"/>
    <property type="molecule type" value="Genomic_DNA"/>
</dbReference>
<reference evidence="6" key="1">
    <citation type="journal article" date="2020" name="bioRxiv">
        <title>A rank-normalized archaeal taxonomy based on genome phylogeny resolves widespread incomplete and uneven classifications.</title>
        <authorList>
            <person name="Rinke C."/>
            <person name="Chuvochina M."/>
            <person name="Mussig A.J."/>
            <person name="Chaumeil P.-A."/>
            <person name="Waite D.W."/>
            <person name="Whitman W.B."/>
            <person name="Parks D.H."/>
            <person name="Hugenholtz P."/>
        </authorList>
    </citation>
    <scope>NUCLEOTIDE SEQUENCE</scope>
    <source>
        <strain evidence="6">UBA8838</strain>
    </source>
</reference>
<comment type="subcellular location">
    <subcellularLocation>
        <location evidence="1 4">Archaeal flagellum</location>
    </subcellularLocation>
</comment>
<dbReference type="GO" id="GO:0097589">
    <property type="term" value="C:archaeal-type flagellum"/>
    <property type="evidence" value="ECO:0007669"/>
    <property type="project" value="UniProtKB-SubCell"/>
</dbReference>
<feature type="transmembrane region" description="Helical" evidence="5">
    <location>
        <begin position="20"/>
        <end position="43"/>
    </location>
</feature>
<organism evidence="6 7">
    <name type="scientific">Sulfurisphaera tokodaii</name>
    <dbReference type="NCBI Taxonomy" id="111955"/>
    <lineage>
        <taxon>Archaea</taxon>
        <taxon>Thermoproteota</taxon>
        <taxon>Thermoprotei</taxon>
        <taxon>Sulfolobales</taxon>
        <taxon>Sulfolobaceae</taxon>
        <taxon>Sulfurisphaera</taxon>
    </lineage>
</organism>
<name>A0A832TJK9_9CREN</name>